<organism evidence="2 3">
    <name type="scientific">Porphyra umbilicalis</name>
    <name type="common">Purple laver</name>
    <name type="synonym">Red alga</name>
    <dbReference type="NCBI Taxonomy" id="2786"/>
    <lineage>
        <taxon>Eukaryota</taxon>
        <taxon>Rhodophyta</taxon>
        <taxon>Bangiophyceae</taxon>
        <taxon>Bangiales</taxon>
        <taxon>Bangiaceae</taxon>
        <taxon>Porphyra</taxon>
    </lineage>
</organism>
<dbReference type="Pfam" id="PF16586">
    <property type="entry name" value="DUF5060"/>
    <property type="match status" value="1"/>
</dbReference>
<reference evidence="2 3" key="1">
    <citation type="submission" date="2017-03" db="EMBL/GenBank/DDBJ databases">
        <title>WGS assembly of Porphyra umbilicalis.</title>
        <authorList>
            <person name="Brawley S.H."/>
            <person name="Blouin N.A."/>
            <person name="Ficko-Blean E."/>
            <person name="Wheeler G.L."/>
            <person name="Lohr M."/>
            <person name="Goodson H.V."/>
            <person name="Jenkins J.W."/>
            <person name="Blaby-Haas C.E."/>
            <person name="Helliwell K.E."/>
            <person name="Chan C."/>
            <person name="Marriage T."/>
            <person name="Bhattacharya D."/>
            <person name="Klein A.S."/>
            <person name="Badis Y."/>
            <person name="Brodie J."/>
            <person name="Cao Y."/>
            <person name="Collen J."/>
            <person name="Dittami S.M."/>
            <person name="Gachon C.M."/>
            <person name="Green B.R."/>
            <person name="Karpowicz S."/>
            <person name="Kim J.W."/>
            <person name="Kudahl U."/>
            <person name="Lin S."/>
            <person name="Michel G."/>
            <person name="Mittag M."/>
            <person name="Olson B.J."/>
            <person name="Pangilinan J."/>
            <person name="Peng Y."/>
            <person name="Qiu H."/>
            <person name="Shu S."/>
            <person name="Singer J.T."/>
            <person name="Smith A.G."/>
            <person name="Sprecher B.N."/>
            <person name="Wagner V."/>
            <person name="Wang W."/>
            <person name="Wang Z.-Y."/>
            <person name="Yan J."/>
            <person name="Yarish C."/>
            <person name="Zoeuner-Riek S."/>
            <person name="Zhuang Y."/>
            <person name="Zou Y."/>
            <person name="Lindquist E.A."/>
            <person name="Grimwood J."/>
            <person name="Barry K."/>
            <person name="Rokhsar D.S."/>
            <person name="Schmutz J."/>
            <person name="Stiller J.W."/>
            <person name="Grossman A.R."/>
            <person name="Prochnik S.E."/>
        </authorList>
    </citation>
    <scope>NUCLEOTIDE SEQUENCE [LARGE SCALE GENOMIC DNA]</scope>
    <source>
        <strain evidence="2">4086291</strain>
    </source>
</reference>
<proteinExistence type="predicted"/>
<evidence type="ECO:0000313" key="3">
    <source>
        <dbReference type="Proteomes" id="UP000218209"/>
    </source>
</evidence>
<dbReference type="EMBL" id="KV918861">
    <property type="protein sequence ID" value="OSX76595.1"/>
    <property type="molecule type" value="Genomic_DNA"/>
</dbReference>
<feature type="domain" description="DUF5060" evidence="1">
    <location>
        <begin position="59"/>
        <end position="125"/>
    </location>
</feature>
<dbReference type="Proteomes" id="UP000218209">
    <property type="component" value="Unassembled WGS sequence"/>
</dbReference>
<name>A0A1X6P766_PORUM</name>
<gene>
    <name evidence="2" type="ORF">BU14_0184s0022</name>
</gene>
<protein>
    <recommendedName>
        <fullName evidence="1">DUF5060 domain-containing protein</fullName>
    </recommendedName>
</protein>
<evidence type="ECO:0000313" key="2">
    <source>
        <dbReference type="EMBL" id="OSX76595.1"/>
    </source>
</evidence>
<keyword evidence="3" id="KW-1185">Reference proteome</keyword>
<dbReference type="AlphaFoldDB" id="A0A1X6P766"/>
<accession>A0A1X6P766</accession>
<evidence type="ECO:0000259" key="1">
    <source>
        <dbReference type="Pfam" id="PF16586"/>
    </source>
</evidence>
<dbReference type="Gene3D" id="2.60.40.10">
    <property type="entry name" value="Immunoglobulins"/>
    <property type="match status" value="1"/>
</dbReference>
<sequence length="601" mass="64042">MPSRRRSRPPTVALVASTAAAIGAAVGAATPAGAVYLTGPARLHHRQVAVWGGPPTSEGATPNPFTDYRLDCAWAHADSGTTLSTPGYYAADGNAADSGATGGNKWACEFIPTAVGAWNVTASFREGPWVAASVGATAGQPTSFNGESTPFTVRASDKGGRDFRARGVLRKFPNSRYATWPDGEAWVKNGVGCPENVLGDSAFDFTPRSHHTWGPHVRDWRAGDPTWGGGRGKGVVGMVRWLANADLNSLFILTNSVLGDSTDVVPFTSYDERARYDVSKLSQWARVFAFADTVGVARHFYMTEAENQSLFEAAEGGGFFARTRMVYYREMVARFGSGANAAVFNLGEEQGFRSNANPSSTPISVKQQRAFVNRLRTLTAAYTRPLAMHTFPNHKWRYRSMLGGGSGLTAASLQVYNNFDVHAETRQWVTASTAAGAPWMVTTDETGGEGVPLDAQTGEEGHAPTLREVVWGTFLGGGGGVEFWNRDSDYDLEDFRVWARLFAASKRVPQLVDAAHLPLAAMAPADELIDTKSWALAAPGRVYVGLVSWGLRVNLKLAGGGAYTVRWWATKAGGGGLRTGSVAEVNGRGGAGSTSGGRPMG</sequence>
<dbReference type="InterPro" id="IPR013783">
    <property type="entry name" value="Ig-like_fold"/>
</dbReference>
<dbReference type="InterPro" id="IPR032260">
    <property type="entry name" value="DUF5060"/>
</dbReference>